<sequence length="69" mass="7704">MVDLGGYVIILVETKDKKIKLYGSSDYLDTSCLNNIRPEQTGFVCVDITHSITSTKPDLNQRCIQVPSK</sequence>
<dbReference type="EMBL" id="OD010599">
    <property type="protein sequence ID" value="CAD7416180.1"/>
    <property type="molecule type" value="Genomic_DNA"/>
</dbReference>
<reference evidence="1" key="1">
    <citation type="submission" date="2020-11" db="EMBL/GenBank/DDBJ databases">
        <authorList>
            <person name="Tran Van P."/>
        </authorList>
    </citation>
    <scope>NUCLEOTIDE SEQUENCE</scope>
</reference>
<evidence type="ECO:0000313" key="1">
    <source>
        <dbReference type="EMBL" id="CAD7416180.1"/>
    </source>
</evidence>
<proteinExistence type="predicted"/>
<organism evidence="1">
    <name type="scientific">Timema poppense</name>
    <name type="common">Walking stick</name>
    <dbReference type="NCBI Taxonomy" id="170557"/>
    <lineage>
        <taxon>Eukaryota</taxon>
        <taxon>Metazoa</taxon>
        <taxon>Ecdysozoa</taxon>
        <taxon>Arthropoda</taxon>
        <taxon>Hexapoda</taxon>
        <taxon>Insecta</taxon>
        <taxon>Pterygota</taxon>
        <taxon>Neoptera</taxon>
        <taxon>Polyneoptera</taxon>
        <taxon>Phasmatodea</taxon>
        <taxon>Timematodea</taxon>
        <taxon>Timematoidea</taxon>
        <taxon>Timematidae</taxon>
        <taxon>Timema</taxon>
    </lineage>
</organism>
<dbReference type="AlphaFoldDB" id="A0A7R9DK33"/>
<protein>
    <submittedName>
        <fullName evidence="1">Uncharacterized protein</fullName>
    </submittedName>
</protein>
<gene>
    <name evidence="1" type="ORF">TPSB3V08_LOCUS10856</name>
</gene>
<name>A0A7R9DK33_TIMPO</name>
<accession>A0A7R9DK33</accession>